<accession>A0ABW5DNK3</accession>
<evidence type="ECO:0000313" key="1">
    <source>
        <dbReference type="EMBL" id="MFD2261141.1"/>
    </source>
</evidence>
<dbReference type="InterPro" id="IPR014407">
    <property type="entry name" value="McrC_bac"/>
</dbReference>
<dbReference type="EC" id="3.1.21.-" evidence="1"/>
<dbReference type="GO" id="GO:0004519">
    <property type="term" value="F:endonuclease activity"/>
    <property type="evidence" value="ECO:0007669"/>
    <property type="project" value="UniProtKB-KW"/>
</dbReference>
<dbReference type="PIRSF" id="PIRSF003109">
    <property type="entry name" value="McrC"/>
    <property type="match status" value="1"/>
</dbReference>
<name>A0ABW5DNK3_9HYPH</name>
<dbReference type="InterPro" id="IPR019292">
    <property type="entry name" value="McrC"/>
</dbReference>
<keyword evidence="1" id="KW-0255">Endonuclease</keyword>
<reference evidence="2" key="1">
    <citation type="journal article" date="2019" name="Int. J. Syst. Evol. Microbiol.">
        <title>The Global Catalogue of Microorganisms (GCM) 10K type strain sequencing project: providing services to taxonomists for standard genome sequencing and annotation.</title>
        <authorList>
            <consortium name="The Broad Institute Genomics Platform"/>
            <consortium name="The Broad Institute Genome Sequencing Center for Infectious Disease"/>
            <person name="Wu L."/>
            <person name="Ma J."/>
        </authorList>
    </citation>
    <scope>NUCLEOTIDE SEQUENCE [LARGE SCALE GENOMIC DNA]</scope>
    <source>
        <strain evidence="2">KCTC 23707</strain>
    </source>
</reference>
<keyword evidence="1" id="KW-0540">Nuclease</keyword>
<dbReference type="RefSeq" id="WP_345099323.1">
    <property type="nucleotide sequence ID" value="NZ_BAABGS010000052.1"/>
</dbReference>
<dbReference type="Pfam" id="PF10117">
    <property type="entry name" value="McrBC"/>
    <property type="match status" value="1"/>
</dbReference>
<dbReference type="PANTHER" id="PTHR38733:SF1">
    <property type="entry name" value="TYPE IV METHYL-DIRECTED RESTRICTION ENZYME ECOKMCRBC"/>
    <property type="match status" value="1"/>
</dbReference>
<sequence>MSGYIGRIPVRNIWLLMLYASDLYRTHGRRMAGVEESVDRVADLVAEILIPAVRHRMRYRLGSTYKRKTANLSRIRGKIDHIRTARQQLLTRGLVACGFFDLDVDRPRNRFVRSALEKLSPLVTKESLRHDCRNLVNALRMLGVVGPCPTKAELSADRLARHDVADREMLDAAKLVMDLVLPTEQAGDRLLPMPYREETWVRLLFERAVGGFYRVALSPGEWQVSTGTKLNWAISSSSAGARALIPQMKTDIILESVLSTRRIIIDTKFNEIAVQGHYRERTFRSEYLYQIYAYLMSQTGRGDPLADSAAGLLLHPSIGETIDEAIKVQGHVIRFATVDLAADAVSIRQRLLELIDEWPL</sequence>
<proteinExistence type="predicted"/>
<dbReference type="PANTHER" id="PTHR38733">
    <property type="entry name" value="PROTEIN MCRC"/>
    <property type="match status" value="1"/>
</dbReference>
<dbReference type="GO" id="GO:0016787">
    <property type="term" value="F:hydrolase activity"/>
    <property type="evidence" value="ECO:0007669"/>
    <property type="project" value="UniProtKB-KW"/>
</dbReference>
<comment type="caution">
    <text evidence="1">The sequence shown here is derived from an EMBL/GenBank/DDBJ whole genome shotgun (WGS) entry which is preliminary data.</text>
</comment>
<keyword evidence="2" id="KW-1185">Reference proteome</keyword>
<evidence type="ECO:0000313" key="2">
    <source>
        <dbReference type="Proteomes" id="UP001597373"/>
    </source>
</evidence>
<protein>
    <submittedName>
        <fullName evidence="1">5-methylcytosine-specific restriction endonuclease system specificity protein McrC</fullName>
        <ecNumber evidence="1">3.1.21.-</ecNumber>
    </submittedName>
</protein>
<dbReference type="NCBIfam" id="NF007277">
    <property type="entry name" value="PRK09736.1"/>
    <property type="match status" value="1"/>
</dbReference>
<gene>
    <name evidence="1" type="primary">mcrC</name>
    <name evidence="1" type="ORF">ACFSMZ_15430</name>
</gene>
<keyword evidence="1" id="KW-0378">Hydrolase</keyword>
<dbReference type="Proteomes" id="UP001597373">
    <property type="component" value="Unassembled WGS sequence"/>
</dbReference>
<organism evidence="1 2">
    <name type="scientific">Chelativorans composti</name>
    <dbReference type="NCBI Taxonomy" id="768533"/>
    <lineage>
        <taxon>Bacteria</taxon>
        <taxon>Pseudomonadati</taxon>
        <taxon>Pseudomonadota</taxon>
        <taxon>Alphaproteobacteria</taxon>
        <taxon>Hyphomicrobiales</taxon>
        <taxon>Phyllobacteriaceae</taxon>
        <taxon>Chelativorans</taxon>
    </lineage>
</organism>
<dbReference type="EMBL" id="JBHUIR010000061">
    <property type="protein sequence ID" value="MFD2261141.1"/>
    <property type="molecule type" value="Genomic_DNA"/>
</dbReference>